<keyword evidence="9" id="KW-0175">Coiled coil</keyword>
<dbReference type="GO" id="GO:0006890">
    <property type="term" value="P:retrograde vesicle-mediated transport, Golgi to endoplasmic reticulum"/>
    <property type="evidence" value="ECO:0007669"/>
    <property type="project" value="TreeGrafter"/>
</dbReference>
<organism evidence="10 11">
    <name type="scientific">Hermetia illucens</name>
    <name type="common">Black soldier fly</name>
    <dbReference type="NCBI Taxonomy" id="343691"/>
    <lineage>
        <taxon>Eukaryota</taxon>
        <taxon>Metazoa</taxon>
        <taxon>Ecdysozoa</taxon>
        <taxon>Arthropoda</taxon>
        <taxon>Hexapoda</taxon>
        <taxon>Insecta</taxon>
        <taxon>Pterygota</taxon>
        <taxon>Neoptera</taxon>
        <taxon>Endopterygota</taxon>
        <taxon>Diptera</taxon>
        <taxon>Brachycera</taxon>
        <taxon>Stratiomyomorpha</taxon>
        <taxon>Stratiomyidae</taxon>
        <taxon>Hermetiinae</taxon>
        <taxon>Hermetia</taxon>
    </lineage>
</organism>
<evidence type="ECO:0000313" key="11">
    <source>
        <dbReference type="Proteomes" id="UP000594454"/>
    </source>
</evidence>
<protein>
    <recommendedName>
        <fullName evidence="3">Conserved oligomeric Golgi complex subunit 7</fullName>
    </recommendedName>
    <alternativeName>
        <fullName evidence="8">Component of oligomeric Golgi complex 7</fullName>
    </alternativeName>
</protein>
<evidence type="ECO:0000256" key="3">
    <source>
        <dbReference type="ARBA" id="ARBA00020984"/>
    </source>
</evidence>
<dbReference type="InterPro" id="IPR019335">
    <property type="entry name" value="COG7"/>
</dbReference>
<feature type="coiled-coil region" evidence="9">
    <location>
        <begin position="455"/>
        <end position="482"/>
    </location>
</feature>
<comment type="subcellular location">
    <subcellularLocation>
        <location evidence="1">Golgi apparatus membrane</location>
        <topology evidence="1">Peripheral membrane protein</topology>
    </subcellularLocation>
</comment>
<dbReference type="GO" id="GO:0007030">
    <property type="term" value="P:Golgi organization"/>
    <property type="evidence" value="ECO:0007669"/>
    <property type="project" value="TreeGrafter"/>
</dbReference>
<dbReference type="Pfam" id="PF10191">
    <property type="entry name" value="COG7"/>
    <property type="match status" value="1"/>
</dbReference>
<evidence type="ECO:0000256" key="4">
    <source>
        <dbReference type="ARBA" id="ARBA00022448"/>
    </source>
</evidence>
<evidence type="ECO:0000256" key="6">
    <source>
        <dbReference type="ARBA" id="ARBA00023034"/>
    </source>
</evidence>
<evidence type="ECO:0000256" key="8">
    <source>
        <dbReference type="ARBA" id="ARBA00031345"/>
    </source>
</evidence>
<dbReference type="PANTHER" id="PTHR21443:SF0">
    <property type="entry name" value="CONSERVED OLIGOMERIC GOLGI COMPLEX SUBUNIT 7"/>
    <property type="match status" value="1"/>
</dbReference>
<evidence type="ECO:0000256" key="7">
    <source>
        <dbReference type="ARBA" id="ARBA00023136"/>
    </source>
</evidence>
<gene>
    <name evidence="10" type="ORF">HERILL_LOCUS9015</name>
</gene>
<keyword evidence="7" id="KW-0472">Membrane</keyword>
<accession>A0A7R8USI0</accession>
<comment type="similarity">
    <text evidence="2">Belongs to the COG7 family.</text>
</comment>
<evidence type="ECO:0000256" key="1">
    <source>
        <dbReference type="ARBA" id="ARBA00004395"/>
    </source>
</evidence>
<evidence type="ECO:0000256" key="2">
    <source>
        <dbReference type="ARBA" id="ARBA00005831"/>
    </source>
</evidence>
<evidence type="ECO:0000313" key="10">
    <source>
        <dbReference type="EMBL" id="CAD7086226.1"/>
    </source>
</evidence>
<proteinExistence type="inferred from homology"/>
<dbReference type="Proteomes" id="UP000594454">
    <property type="component" value="Chromosome 3"/>
</dbReference>
<keyword evidence="6" id="KW-0333">Golgi apparatus</keyword>
<dbReference type="OrthoDB" id="245173at2759"/>
<keyword evidence="11" id="KW-1185">Reference proteome</keyword>
<dbReference type="PANTHER" id="PTHR21443">
    <property type="entry name" value="CONSERVED OLIGOMERIC GOLGI COMPLEX COMPONENT 7"/>
    <property type="match status" value="1"/>
</dbReference>
<name>A0A7R8USI0_HERIL</name>
<dbReference type="FunCoup" id="A0A7R8USI0">
    <property type="interactions" value="783"/>
</dbReference>
<evidence type="ECO:0000256" key="9">
    <source>
        <dbReference type="SAM" id="Coils"/>
    </source>
</evidence>
<reference evidence="10 11" key="1">
    <citation type="submission" date="2020-11" db="EMBL/GenBank/DDBJ databases">
        <authorList>
            <person name="Wallbank WR R."/>
            <person name="Pardo Diaz C."/>
            <person name="Kozak K."/>
            <person name="Martin S."/>
            <person name="Jiggins C."/>
            <person name="Moest M."/>
            <person name="Warren A I."/>
            <person name="Generalovic N T."/>
            <person name="Byers J.R.P. K."/>
            <person name="Montejo-Kovacevich G."/>
            <person name="Yen C E."/>
        </authorList>
    </citation>
    <scope>NUCLEOTIDE SEQUENCE [LARGE SCALE GENOMIC DNA]</scope>
</reference>
<dbReference type="GO" id="GO:0000139">
    <property type="term" value="C:Golgi membrane"/>
    <property type="evidence" value="ECO:0007669"/>
    <property type="project" value="UniProtKB-SubCell"/>
</dbReference>
<dbReference type="GO" id="GO:0006886">
    <property type="term" value="P:intracellular protein transport"/>
    <property type="evidence" value="ECO:0007669"/>
    <property type="project" value="InterPro"/>
</dbReference>
<dbReference type="EMBL" id="LR899011">
    <property type="protein sequence ID" value="CAD7086226.1"/>
    <property type="molecule type" value="Genomic_DNA"/>
</dbReference>
<keyword evidence="4" id="KW-0813">Transport</keyword>
<evidence type="ECO:0000256" key="5">
    <source>
        <dbReference type="ARBA" id="ARBA00022927"/>
    </source>
</evidence>
<dbReference type="InParanoid" id="A0A7R8USI0"/>
<sequence length="730" mass="81978">MDIEAFSDESFDATAWINSTFKNSEQQDNKELFVSSLVSKLQLYVQQVNSALEDTSQQVLAGLPRVMKDAQHLQSEVISLRTKMTEVQSEICQVQEETGACMSNLERLDSLKTKLQLAKQGLQESDGWGKLVAELEDLFERNDLIKICEKLDSLQKSLAAQEGLPGQSDRESQVEGFKNRLEALASPAVVQCFTVGDAEQARKYVKIFSSMRRLPQLTQYYRTVQKTALQQHWSEILDLSENSNRFLHDFYEYLAENYQKQVKWCANVFGQQSSSEAILALIELFSSLQPSRESTILGALKRSNEKLEILQEFSSANIYFANLLQKSFDTTGIQPVKENIGKLSKVIFVYFNTFISQYPAIEQNWLATNLTTINSSQTSAMETVRTLGNANRKMIEWAEEALKRCESITQNCGIVALTTVLNSILKQFIEKYKKAQQQLSASRSVEQNWSLLQNCMSLLQNLGDLQTLLKQLEKKVSEKVLETNTRLEEVDDSYLGYLLIEKRDKNELKKCVAKVKDSQQKELLATDTNESPCGIFAGVFEAIRPICIETHDTTLAAVFAPIENHLQNIEPPEIVNASGGDLPDYSFAPQEFITQIGQYLLTLPQHLEPLLLSPAPALKVALESCDKKYTKNIPSADVLLSLIVEECCAMYQTQILQIKSLNTSAAKQVATDIEYVGSVLDELGLNLSGHLQQTAALLRAPADNYLSLSSGCEPRLVTAIRQMREIISTE</sequence>
<keyword evidence="5" id="KW-0653">Protein transport</keyword>
<dbReference type="AlphaFoldDB" id="A0A7R8USI0"/>
<dbReference type="OMA" id="LKYYHNC"/>
<dbReference type="GO" id="GO:0017119">
    <property type="term" value="C:Golgi transport complex"/>
    <property type="evidence" value="ECO:0007669"/>
    <property type="project" value="InterPro"/>
</dbReference>